<keyword evidence="4" id="KW-1185">Reference proteome</keyword>
<protein>
    <recommendedName>
        <fullName evidence="5">Vesicle transport v-SNARE N-terminal domain-containing protein</fullName>
    </recommendedName>
</protein>
<comment type="caution">
    <text evidence="3">The sequence shown here is derived from an EMBL/GenBank/DDBJ whole genome shotgun (WGS) entry which is preliminary data.</text>
</comment>
<evidence type="ECO:0000313" key="3">
    <source>
        <dbReference type="EMBL" id="RXH96395.1"/>
    </source>
</evidence>
<accession>A0A498JMV1</accession>
<sequence>MSEVFEGYERQYCELSANLSSKCTAATAGGWRRLMIIPCRKNMGLQPSVKAAFLAKLREYKTDLNNLKTQVKRITSPVANFAARHALLEPGIADSLTTSNDQRGRLLMTTEVESVDGQNQGEEKSNAGNRGARGLNPPRFASATRLHGVDESFSKSKVLAAMTRSTEREQMDRRLHHRSLCRCNLVYPIS</sequence>
<dbReference type="Gene3D" id="1.20.58.400">
    <property type="entry name" value="t-snare proteins"/>
    <property type="match status" value="1"/>
</dbReference>
<dbReference type="AlphaFoldDB" id="A0A498JMV1"/>
<organism evidence="3 4">
    <name type="scientific">Malus domestica</name>
    <name type="common">Apple</name>
    <name type="synonym">Pyrus malus</name>
    <dbReference type="NCBI Taxonomy" id="3750"/>
    <lineage>
        <taxon>Eukaryota</taxon>
        <taxon>Viridiplantae</taxon>
        <taxon>Streptophyta</taxon>
        <taxon>Embryophyta</taxon>
        <taxon>Tracheophyta</taxon>
        <taxon>Spermatophyta</taxon>
        <taxon>Magnoliopsida</taxon>
        <taxon>eudicotyledons</taxon>
        <taxon>Gunneridae</taxon>
        <taxon>Pentapetalae</taxon>
        <taxon>rosids</taxon>
        <taxon>fabids</taxon>
        <taxon>Rosales</taxon>
        <taxon>Rosaceae</taxon>
        <taxon>Amygdaloideae</taxon>
        <taxon>Maleae</taxon>
        <taxon>Malus</taxon>
    </lineage>
</organism>
<dbReference type="STRING" id="3750.A0A498JMV1"/>
<proteinExistence type="predicted"/>
<dbReference type="InterPro" id="IPR010989">
    <property type="entry name" value="SNARE"/>
</dbReference>
<dbReference type="GO" id="GO:0015031">
    <property type="term" value="P:protein transport"/>
    <property type="evidence" value="ECO:0007669"/>
    <property type="project" value="UniProtKB-KW"/>
</dbReference>
<keyword evidence="1" id="KW-0653">Protein transport</keyword>
<gene>
    <name evidence="3" type="ORF">DVH24_008899</name>
</gene>
<keyword evidence="1" id="KW-0813">Transport</keyword>
<dbReference type="Proteomes" id="UP000290289">
    <property type="component" value="Chromosome 6"/>
</dbReference>
<dbReference type="GO" id="GO:0016020">
    <property type="term" value="C:membrane"/>
    <property type="evidence" value="ECO:0007669"/>
    <property type="project" value="InterPro"/>
</dbReference>
<dbReference type="InterPro" id="IPR038407">
    <property type="entry name" value="v-SNARE_N_sf"/>
</dbReference>
<name>A0A498JMV1_MALDO</name>
<feature type="region of interest" description="Disordered" evidence="2">
    <location>
        <begin position="114"/>
        <end position="138"/>
    </location>
</feature>
<evidence type="ECO:0000313" key="4">
    <source>
        <dbReference type="Proteomes" id="UP000290289"/>
    </source>
</evidence>
<evidence type="ECO:0000256" key="1">
    <source>
        <dbReference type="ARBA" id="ARBA00022927"/>
    </source>
</evidence>
<evidence type="ECO:0008006" key="5">
    <source>
        <dbReference type="Google" id="ProtNLM"/>
    </source>
</evidence>
<evidence type="ECO:0000256" key="2">
    <source>
        <dbReference type="SAM" id="MobiDB-lite"/>
    </source>
</evidence>
<dbReference type="SUPFAM" id="SSF47661">
    <property type="entry name" value="t-snare proteins"/>
    <property type="match status" value="1"/>
</dbReference>
<dbReference type="GO" id="GO:0016192">
    <property type="term" value="P:vesicle-mediated transport"/>
    <property type="evidence" value="ECO:0007669"/>
    <property type="project" value="InterPro"/>
</dbReference>
<dbReference type="EMBL" id="RDQH01000332">
    <property type="protein sequence ID" value="RXH96395.1"/>
    <property type="molecule type" value="Genomic_DNA"/>
</dbReference>
<reference evidence="3 4" key="1">
    <citation type="submission" date="2018-10" db="EMBL/GenBank/DDBJ databases">
        <title>A high-quality apple genome assembly.</title>
        <authorList>
            <person name="Hu J."/>
        </authorList>
    </citation>
    <scope>NUCLEOTIDE SEQUENCE [LARGE SCALE GENOMIC DNA]</scope>
    <source>
        <strain evidence="4">cv. HFTH1</strain>
        <tissue evidence="3">Young leaf</tissue>
    </source>
</reference>